<dbReference type="Pfam" id="PF24453">
    <property type="entry name" value="DUF7569"/>
    <property type="match status" value="1"/>
</dbReference>
<sequence length="70" mass="7764">MSDAPTTEPCDGCGDPTTDALARTLRLSVDRANIDTQRLCPDCFADWIRRYQDRMADRDGDGGDSEIIID</sequence>
<dbReference type="AlphaFoldDB" id="A0ABD5T2M2"/>
<comment type="caution">
    <text evidence="1">The sequence shown here is derived from an EMBL/GenBank/DDBJ whole genome shotgun (WGS) entry which is preliminary data.</text>
</comment>
<evidence type="ECO:0000313" key="2">
    <source>
        <dbReference type="Proteomes" id="UP001596274"/>
    </source>
</evidence>
<reference evidence="1 2" key="1">
    <citation type="journal article" date="2019" name="Int. J. Syst. Evol. Microbiol.">
        <title>The Global Catalogue of Microorganisms (GCM) 10K type strain sequencing project: providing services to taxonomists for standard genome sequencing and annotation.</title>
        <authorList>
            <consortium name="The Broad Institute Genomics Platform"/>
            <consortium name="The Broad Institute Genome Sequencing Center for Infectious Disease"/>
            <person name="Wu L."/>
            <person name="Ma J."/>
        </authorList>
    </citation>
    <scope>NUCLEOTIDE SEQUENCE [LARGE SCALE GENOMIC DNA]</scope>
    <source>
        <strain evidence="1 2">PJ61</strain>
    </source>
</reference>
<organism evidence="1 2">
    <name type="scientific">Halorubrum pallidum</name>
    <dbReference type="NCBI Taxonomy" id="1526114"/>
    <lineage>
        <taxon>Archaea</taxon>
        <taxon>Methanobacteriati</taxon>
        <taxon>Methanobacteriota</taxon>
        <taxon>Stenosarchaea group</taxon>
        <taxon>Halobacteria</taxon>
        <taxon>Halobacteriales</taxon>
        <taxon>Haloferacaceae</taxon>
        <taxon>Halorubrum</taxon>
    </lineage>
</organism>
<accession>A0ABD5T2M2</accession>
<dbReference type="EMBL" id="JBHSWT010000484">
    <property type="protein sequence ID" value="MFC6771733.1"/>
    <property type="molecule type" value="Genomic_DNA"/>
</dbReference>
<dbReference type="InterPro" id="IPR055991">
    <property type="entry name" value="DUF7569"/>
</dbReference>
<dbReference type="Proteomes" id="UP001596274">
    <property type="component" value="Unassembled WGS sequence"/>
</dbReference>
<protein>
    <recommendedName>
        <fullName evidence="3">Small CPxCG-related zinc finger protein</fullName>
    </recommendedName>
</protein>
<name>A0ABD5T2M2_9EURY</name>
<evidence type="ECO:0008006" key="3">
    <source>
        <dbReference type="Google" id="ProtNLM"/>
    </source>
</evidence>
<evidence type="ECO:0000313" key="1">
    <source>
        <dbReference type="EMBL" id="MFC6771733.1"/>
    </source>
</evidence>
<keyword evidence="2" id="KW-1185">Reference proteome</keyword>
<gene>
    <name evidence="1" type="ORF">ACFQDD_09435</name>
</gene>
<proteinExistence type="predicted"/>